<evidence type="ECO:0000256" key="1">
    <source>
        <dbReference type="SAM" id="MobiDB-lite"/>
    </source>
</evidence>
<keyword evidence="2" id="KW-1133">Transmembrane helix</keyword>
<organism evidence="4 5">
    <name type="scientific">Canariomyces notabilis</name>
    <dbReference type="NCBI Taxonomy" id="2074819"/>
    <lineage>
        <taxon>Eukaryota</taxon>
        <taxon>Fungi</taxon>
        <taxon>Dikarya</taxon>
        <taxon>Ascomycota</taxon>
        <taxon>Pezizomycotina</taxon>
        <taxon>Sordariomycetes</taxon>
        <taxon>Sordariomycetidae</taxon>
        <taxon>Sordariales</taxon>
        <taxon>Chaetomiaceae</taxon>
        <taxon>Canariomyces</taxon>
    </lineage>
</organism>
<evidence type="ECO:0000313" key="4">
    <source>
        <dbReference type="EMBL" id="KAK4110839.1"/>
    </source>
</evidence>
<comment type="caution">
    <text evidence="4">The sequence shown here is derived from an EMBL/GenBank/DDBJ whole genome shotgun (WGS) entry which is preliminary data.</text>
</comment>
<evidence type="ECO:0000256" key="2">
    <source>
        <dbReference type="SAM" id="Phobius"/>
    </source>
</evidence>
<reference evidence="4" key="2">
    <citation type="submission" date="2023-05" db="EMBL/GenBank/DDBJ databases">
        <authorList>
            <consortium name="Lawrence Berkeley National Laboratory"/>
            <person name="Steindorff A."/>
            <person name="Hensen N."/>
            <person name="Bonometti L."/>
            <person name="Westerberg I."/>
            <person name="Brannstrom I.O."/>
            <person name="Guillou S."/>
            <person name="Cros-Aarteil S."/>
            <person name="Calhoun S."/>
            <person name="Haridas S."/>
            <person name="Kuo A."/>
            <person name="Mondo S."/>
            <person name="Pangilinan J."/>
            <person name="Riley R."/>
            <person name="Labutti K."/>
            <person name="Andreopoulos B."/>
            <person name="Lipzen A."/>
            <person name="Chen C."/>
            <person name="Yanf M."/>
            <person name="Daum C."/>
            <person name="Ng V."/>
            <person name="Clum A."/>
            <person name="Ohm R."/>
            <person name="Martin F."/>
            <person name="Silar P."/>
            <person name="Natvig D."/>
            <person name="Lalanne C."/>
            <person name="Gautier V."/>
            <person name="Ament-Velasquez S.L."/>
            <person name="Kruys A."/>
            <person name="Hutchinson M.I."/>
            <person name="Powell A.J."/>
            <person name="Barry K."/>
            <person name="Miller A.N."/>
            <person name="Grigoriev I.V."/>
            <person name="Debuchy R."/>
            <person name="Gladieux P."/>
            <person name="Thoren M.H."/>
            <person name="Johannesson H."/>
        </authorList>
    </citation>
    <scope>NUCLEOTIDE SEQUENCE</scope>
    <source>
        <strain evidence="4">CBS 508.74</strain>
    </source>
</reference>
<dbReference type="AlphaFoldDB" id="A0AAN6QME7"/>
<feature type="compositionally biased region" description="Basic residues" evidence="1">
    <location>
        <begin position="65"/>
        <end position="76"/>
    </location>
</feature>
<feature type="transmembrane region" description="Helical" evidence="2">
    <location>
        <begin position="346"/>
        <end position="367"/>
    </location>
</feature>
<accession>A0AAN6QME7</accession>
<dbReference type="RefSeq" id="XP_064668409.1">
    <property type="nucleotide sequence ID" value="XM_064817886.1"/>
</dbReference>
<feature type="region of interest" description="Disordered" evidence="1">
    <location>
        <begin position="513"/>
        <end position="541"/>
    </location>
</feature>
<protein>
    <recommendedName>
        <fullName evidence="6">Mid2 domain-containing protein</fullName>
    </recommendedName>
</protein>
<evidence type="ECO:0000313" key="5">
    <source>
        <dbReference type="Proteomes" id="UP001302812"/>
    </source>
</evidence>
<evidence type="ECO:0000256" key="3">
    <source>
        <dbReference type="SAM" id="SignalP"/>
    </source>
</evidence>
<reference evidence="4" key="1">
    <citation type="journal article" date="2023" name="Mol. Phylogenet. Evol.">
        <title>Genome-scale phylogeny and comparative genomics of the fungal order Sordariales.</title>
        <authorList>
            <person name="Hensen N."/>
            <person name="Bonometti L."/>
            <person name="Westerberg I."/>
            <person name="Brannstrom I.O."/>
            <person name="Guillou S."/>
            <person name="Cros-Aarteil S."/>
            <person name="Calhoun S."/>
            <person name="Haridas S."/>
            <person name="Kuo A."/>
            <person name="Mondo S."/>
            <person name="Pangilinan J."/>
            <person name="Riley R."/>
            <person name="LaButti K."/>
            <person name="Andreopoulos B."/>
            <person name="Lipzen A."/>
            <person name="Chen C."/>
            <person name="Yan M."/>
            <person name="Daum C."/>
            <person name="Ng V."/>
            <person name="Clum A."/>
            <person name="Steindorff A."/>
            <person name="Ohm R.A."/>
            <person name="Martin F."/>
            <person name="Silar P."/>
            <person name="Natvig D.O."/>
            <person name="Lalanne C."/>
            <person name="Gautier V."/>
            <person name="Ament-Velasquez S.L."/>
            <person name="Kruys A."/>
            <person name="Hutchinson M.I."/>
            <person name="Powell A.J."/>
            <person name="Barry K."/>
            <person name="Miller A.N."/>
            <person name="Grigoriev I.V."/>
            <person name="Debuchy R."/>
            <person name="Gladieux P."/>
            <person name="Hiltunen Thoren M."/>
            <person name="Johannesson H."/>
        </authorList>
    </citation>
    <scope>NUCLEOTIDE SEQUENCE</scope>
    <source>
        <strain evidence="4">CBS 508.74</strain>
    </source>
</reference>
<feature type="region of interest" description="Disordered" evidence="1">
    <location>
        <begin position="30"/>
        <end position="89"/>
    </location>
</feature>
<feature type="compositionally biased region" description="Polar residues" evidence="1">
    <location>
        <begin position="77"/>
        <end position="87"/>
    </location>
</feature>
<gene>
    <name evidence="4" type="ORF">N656DRAFT_799572</name>
</gene>
<feature type="compositionally biased region" description="Pro residues" evidence="1">
    <location>
        <begin position="45"/>
        <end position="59"/>
    </location>
</feature>
<feature type="region of interest" description="Disordered" evidence="1">
    <location>
        <begin position="379"/>
        <end position="412"/>
    </location>
</feature>
<evidence type="ECO:0008006" key="6">
    <source>
        <dbReference type="Google" id="ProtNLM"/>
    </source>
</evidence>
<keyword evidence="3" id="KW-0732">Signal</keyword>
<feature type="chain" id="PRO_5042964077" description="Mid2 domain-containing protein" evidence="3">
    <location>
        <begin position="21"/>
        <end position="541"/>
    </location>
</feature>
<feature type="signal peptide" evidence="3">
    <location>
        <begin position="1"/>
        <end position="20"/>
    </location>
</feature>
<keyword evidence="2" id="KW-0812">Transmembrane</keyword>
<dbReference type="Proteomes" id="UP001302812">
    <property type="component" value="Unassembled WGS sequence"/>
</dbReference>
<sequence length="541" mass="56606">MRILQRLGTLLLGLPIPVFCEHSPLYVSSHREQPPLQGGVGARPPLLPSPPRLGPPPDGPAVKGHASRWRRERKRQATNANDPSSLGQAPVALQNATVVSTETITLTVTSFTGAPETTVVVVTETEVLTFVDPAQQTQTLTSTAAVLFSRARRTLRNAPPTLSPGTPALVHTPTVPGTPNPILARDNGPAFAKSSAPSDFPRRLRPGKRDDAGLVSRVTSTSTVFARSVVVEMVTNTVFSAVTVAPNAVTTVVVTTTVFVTQGPSTSSTRGSISGTSFTSSTNLFASPSRSATNSSLLTSSALTSSSLTEIPLTTSQTGTATIPTTTATAIPAPAIASSSLPSGQIAGIVLGGIVILFLLFLAAYFARRIVQKRRSVRAQQRQQLTPPEEAANPNSKLNPVIGPNKRGNGTGSAAVARVRWASPPTVPPSASVGAAVHNNNDNNNNMPEDATGREGEVRIVIRPAPKRRTQSSQLWPFSPGHFERSGGGQNQAQAQGQGRDFYFTKEAGVLSASPAATGTGMTTPDPAAWSIDSERGSLQE</sequence>
<name>A0AAN6QME7_9PEZI</name>
<keyword evidence="5" id="KW-1185">Reference proteome</keyword>
<dbReference type="GeneID" id="89942011"/>
<keyword evidence="2" id="KW-0472">Membrane</keyword>
<dbReference type="EMBL" id="MU853348">
    <property type="protein sequence ID" value="KAK4110839.1"/>
    <property type="molecule type" value="Genomic_DNA"/>
</dbReference>
<proteinExistence type="predicted"/>